<comment type="subcellular location">
    <subcellularLocation>
        <location evidence="1">Nucleus</location>
    </subcellularLocation>
</comment>
<feature type="compositionally biased region" description="Low complexity" evidence="3">
    <location>
        <begin position="167"/>
        <end position="176"/>
    </location>
</feature>
<feature type="compositionally biased region" description="Low complexity" evidence="3">
    <location>
        <begin position="427"/>
        <end position="441"/>
    </location>
</feature>
<keyword evidence="2" id="KW-0539">Nucleus</keyword>
<feature type="compositionally biased region" description="Polar residues" evidence="3">
    <location>
        <begin position="631"/>
        <end position="643"/>
    </location>
</feature>
<dbReference type="Proteomes" id="UP001218188">
    <property type="component" value="Unassembled WGS sequence"/>
</dbReference>
<evidence type="ECO:0000313" key="6">
    <source>
        <dbReference type="Proteomes" id="UP001218188"/>
    </source>
</evidence>
<feature type="region of interest" description="Disordered" evidence="3">
    <location>
        <begin position="126"/>
        <end position="365"/>
    </location>
</feature>
<dbReference type="EMBL" id="JARJCM010000084">
    <property type="protein sequence ID" value="KAJ7031162.1"/>
    <property type="molecule type" value="Genomic_DNA"/>
</dbReference>
<evidence type="ECO:0000259" key="4">
    <source>
        <dbReference type="SMART" id="SM01176"/>
    </source>
</evidence>
<name>A0AAD6WZN2_9AGAR</name>
<protein>
    <recommendedName>
        <fullName evidence="4">Chromodomain-helicase-DNA-binding protein 1-like C-terminal domain-containing protein</fullName>
    </recommendedName>
</protein>
<feature type="compositionally biased region" description="Basic and acidic residues" evidence="3">
    <location>
        <begin position="126"/>
        <end position="135"/>
    </location>
</feature>
<feature type="compositionally biased region" description="Low complexity" evidence="3">
    <location>
        <begin position="275"/>
        <end position="284"/>
    </location>
</feature>
<feature type="compositionally biased region" description="Polar residues" evidence="3">
    <location>
        <begin position="1"/>
        <end position="23"/>
    </location>
</feature>
<feature type="domain" description="Chromodomain-helicase-DNA-binding protein 1-like C-terminal" evidence="4">
    <location>
        <begin position="318"/>
        <end position="418"/>
    </location>
</feature>
<proteinExistence type="predicted"/>
<feature type="compositionally biased region" description="Basic and acidic residues" evidence="3">
    <location>
        <begin position="24"/>
        <end position="33"/>
    </location>
</feature>
<feature type="compositionally biased region" description="Polar residues" evidence="3">
    <location>
        <begin position="556"/>
        <end position="577"/>
    </location>
</feature>
<feature type="region of interest" description="Disordered" evidence="3">
    <location>
        <begin position="481"/>
        <end position="588"/>
    </location>
</feature>
<feature type="region of interest" description="Disordered" evidence="3">
    <location>
        <begin position="1"/>
        <end position="33"/>
    </location>
</feature>
<feature type="compositionally biased region" description="Low complexity" evidence="3">
    <location>
        <begin position="527"/>
        <end position="550"/>
    </location>
</feature>
<feature type="compositionally biased region" description="Polar residues" evidence="3">
    <location>
        <begin position="675"/>
        <end position="692"/>
    </location>
</feature>
<feature type="region of interest" description="Disordered" evidence="3">
    <location>
        <begin position="1002"/>
        <end position="1097"/>
    </location>
</feature>
<feature type="region of interest" description="Disordered" evidence="3">
    <location>
        <begin position="1186"/>
        <end position="1208"/>
    </location>
</feature>
<feature type="region of interest" description="Disordered" evidence="3">
    <location>
        <begin position="607"/>
        <end position="725"/>
    </location>
</feature>
<accession>A0AAD6WZN2</accession>
<gene>
    <name evidence="5" type="ORF">C8F04DRAFT_1111772</name>
</gene>
<evidence type="ECO:0000256" key="3">
    <source>
        <dbReference type="SAM" id="MobiDB-lite"/>
    </source>
</evidence>
<reference evidence="5" key="1">
    <citation type="submission" date="2023-03" db="EMBL/GenBank/DDBJ databases">
        <title>Massive genome expansion in bonnet fungi (Mycena s.s.) driven by repeated elements and novel gene families across ecological guilds.</title>
        <authorList>
            <consortium name="Lawrence Berkeley National Laboratory"/>
            <person name="Harder C.B."/>
            <person name="Miyauchi S."/>
            <person name="Viragh M."/>
            <person name="Kuo A."/>
            <person name="Thoen E."/>
            <person name="Andreopoulos B."/>
            <person name="Lu D."/>
            <person name="Skrede I."/>
            <person name="Drula E."/>
            <person name="Henrissat B."/>
            <person name="Morin E."/>
            <person name="Kohler A."/>
            <person name="Barry K."/>
            <person name="LaButti K."/>
            <person name="Morin E."/>
            <person name="Salamov A."/>
            <person name="Lipzen A."/>
            <person name="Mereny Z."/>
            <person name="Hegedus B."/>
            <person name="Baldrian P."/>
            <person name="Stursova M."/>
            <person name="Weitz H."/>
            <person name="Taylor A."/>
            <person name="Grigoriev I.V."/>
            <person name="Nagy L.G."/>
            <person name="Martin F."/>
            <person name="Kauserud H."/>
        </authorList>
    </citation>
    <scope>NUCLEOTIDE SEQUENCE</scope>
    <source>
        <strain evidence="5">CBHHK200</strain>
    </source>
</reference>
<evidence type="ECO:0000256" key="2">
    <source>
        <dbReference type="ARBA" id="ARBA00023242"/>
    </source>
</evidence>
<feature type="compositionally biased region" description="Pro residues" evidence="3">
    <location>
        <begin position="695"/>
        <end position="707"/>
    </location>
</feature>
<dbReference type="SMART" id="SM01176">
    <property type="entry name" value="DUF4208"/>
    <property type="match status" value="1"/>
</dbReference>
<feature type="region of interest" description="Disordered" evidence="3">
    <location>
        <begin position="426"/>
        <end position="464"/>
    </location>
</feature>
<feature type="region of interest" description="Disordered" evidence="3">
    <location>
        <begin position="926"/>
        <end position="952"/>
    </location>
</feature>
<organism evidence="5 6">
    <name type="scientific">Mycena alexandri</name>
    <dbReference type="NCBI Taxonomy" id="1745969"/>
    <lineage>
        <taxon>Eukaryota</taxon>
        <taxon>Fungi</taxon>
        <taxon>Dikarya</taxon>
        <taxon>Basidiomycota</taxon>
        <taxon>Agaricomycotina</taxon>
        <taxon>Agaricomycetes</taxon>
        <taxon>Agaricomycetidae</taxon>
        <taxon>Agaricales</taxon>
        <taxon>Marasmiineae</taxon>
        <taxon>Mycenaceae</taxon>
        <taxon>Mycena</taxon>
    </lineage>
</organism>
<evidence type="ECO:0000256" key="1">
    <source>
        <dbReference type="ARBA" id="ARBA00004123"/>
    </source>
</evidence>
<feature type="compositionally biased region" description="Low complexity" evidence="3">
    <location>
        <begin position="484"/>
        <end position="501"/>
    </location>
</feature>
<feature type="compositionally biased region" description="Polar residues" evidence="3">
    <location>
        <begin position="191"/>
        <end position="200"/>
    </location>
</feature>
<keyword evidence="6" id="KW-1185">Reference proteome</keyword>
<comment type="caution">
    <text evidence="5">The sequence shown here is derived from an EMBL/GenBank/DDBJ whole genome shotgun (WGS) entry which is preliminary data.</text>
</comment>
<dbReference type="GO" id="GO:0005634">
    <property type="term" value="C:nucleus"/>
    <property type="evidence" value="ECO:0007669"/>
    <property type="project" value="UniProtKB-SubCell"/>
</dbReference>
<feature type="compositionally biased region" description="Polar residues" evidence="3">
    <location>
        <begin position="285"/>
        <end position="295"/>
    </location>
</feature>
<sequence>MSLSQSLGNATTSTPRTFAPSKDQSIEYTEHRSQEAPSVSLGILGDIYLDTKAPALFARCDAGWTRWPGPQVRGSALSHPAFPDHFLWASPVQGRVLWAPKPKMNKLIGTAMEVLNQVIAADRRRDGKNLKRKAGEAPAGGDAKKARVSDVATSSATPVEHKPPAQPSTSQPASSANPPPPSADPILRNPALSSKPSATGVSKPANVPKPPISEPTTTRPPITISVSKPPTSSVSKPPTASTTRPSTATTPVSDPPPRIVSKAPAPSFSKPPTPSISTPSTATSVQKPSTTTNAPKPSPPTAPDDLLSPLKRAAPSAADTEDEGSHKRQRVQSNPPTPCPNDVAKEMEQVTPELKQLKSATPPERSRCLAAVGRHVEQILIIKEKERERWRPLLWDYAASFWHKKTNGPELEEGYRLLLAREATDQAASGSGSMATTSGVGPPEMDTPPRPTLPSASASSAPPLPKPPAVLQFFATSARTKSTASKALPPSALAAPPQSKPVASGASKASSKNVHMKPAPSAPSPLPSSTSAPPSASSIASTSKASSKPAPRTPAKVSSSLPSASHTPGAPNPSSLPGASVTPTPPAANSVFAGILTLIQNNAKTLNSGSAKAAPPSPSPVERSKVPAARTLSSSSAESQVTLASHASDRAGGAGDGRPQQADSGPTEARRRRQSSPSGNRTDVTPSASTNSPTPISPAPTHPLPPLREPRRRLPGSKAASDRLKEEEAAIVRLRHQHTRCRSDAAPHRQGNAHWEAESAVAAALIETLTAVHAALKLENGSLKEENARLKGVKRLKGLLQSLGPQHEFRRKEETRVDMDEGARAGHIVSDSVESGQREEQMVLDGDVDERTRRGDSVSGVRRGDIVSGSVESGQREEQMVLDGDVDERTRRGDSVSGVRRGDIVSDSVESGQREEQMVIDGDVDERTRRGDSVSGARRGDNVAGNVEPEQKGEQMMVEEDVVQNAFNKVLVKQEPATSIPLANKPPVDSNHPEIIDLTLDSDDEDAAPPRPLSTSAASVPVSPIHPVKETEPQRDEPLHDGSSDRPDPMDVPMSEDTDPLDTFADPSTQFHRQDTGLDPGASPGTPSAPVSPPTLVKPSAAGYFRIVGTDFDYSDEHLLKIVLRNNGVNNNSRDGDWGAILAQLQLTSNGHSPSADTFELSRWYKTVDALRDYYAWYLAPRSSLTEDMVPPPANNSSEDAVEPPRDTLAPPVVSAAVAEVSPERETCRIADASRAPSLPGSSGELAERAIDSVSHCASTPLLDPAICKNTFRPDKIKVEENGNVLDVRELIEPQLLLVFPYHEGDSEYICTWCPTELQRATNYPVDTPLEELSAHVKGAHPVMFELLLAQTQGMDRDTVQVWFEGLIDDDEEEEKE</sequence>
<feature type="compositionally biased region" description="Basic and acidic residues" evidence="3">
    <location>
        <begin position="1027"/>
        <end position="1049"/>
    </location>
</feature>
<dbReference type="Pfam" id="PF13907">
    <property type="entry name" value="CHD1-like_C"/>
    <property type="match status" value="1"/>
</dbReference>
<dbReference type="InterPro" id="IPR025260">
    <property type="entry name" value="CHD1-like_C"/>
</dbReference>
<feature type="compositionally biased region" description="Low complexity" evidence="3">
    <location>
        <begin position="220"/>
        <end position="251"/>
    </location>
</feature>
<evidence type="ECO:0000313" key="5">
    <source>
        <dbReference type="EMBL" id="KAJ7031162.1"/>
    </source>
</evidence>